<gene>
    <name evidence="1" type="ORF">comes_01910</name>
    <name evidence="2" type="ORF">HUU93_12555</name>
</gene>
<reference evidence="1" key="4">
    <citation type="submission" date="2022-11" db="EMBL/GenBank/DDBJ databases">
        <title>Draft genome sequence of Coprococcus comes strain 31264.</title>
        <authorList>
            <person name="Hisatomi A."/>
            <person name="Ohkuma M."/>
            <person name="Sakamoto M."/>
        </authorList>
    </citation>
    <scope>NUCLEOTIDE SEQUENCE</scope>
    <source>
        <strain evidence="1">JCM 31264</strain>
    </source>
</reference>
<evidence type="ECO:0000313" key="3">
    <source>
        <dbReference type="Proteomes" id="UP000554488"/>
    </source>
</evidence>
<accession>A0A174AGH7</accession>
<reference evidence="2 3" key="1">
    <citation type="submission" date="2020-04" db="EMBL/GenBank/DDBJ databases">
        <authorList>
            <person name="Pieper L."/>
        </authorList>
    </citation>
    <scope>NUCLEOTIDE SEQUENCE [LARGE SCALE GENOMIC DNA]</scope>
    <source>
        <strain evidence="2 3">F22</strain>
    </source>
</reference>
<sequence length="96" mass="11078">MVKKESVTINVPTGMAKYLVTLNPEAELTRNALLLYPYILNQTISHGRAAEILGIRKSELIDLYDKLGYSYFDMTMDELDDELDTFRRMKEKEVSV</sequence>
<dbReference type="GeneID" id="92826114"/>
<dbReference type="AlphaFoldDB" id="A0A174AGH7"/>
<proteinExistence type="predicted"/>
<dbReference type="RefSeq" id="WP_008368707.1">
    <property type="nucleotide sequence ID" value="NZ_BSCI01000001.1"/>
</dbReference>
<evidence type="ECO:0000313" key="4">
    <source>
        <dbReference type="Proteomes" id="UP001145109"/>
    </source>
</evidence>
<name>A0A174AGH7_9FIRM</name>
<protein>
    <submittedName>
        <fullName evidence="1">Uncharacterized protein</fullName>
    </submittedName>
</protein>
<evidence type="ECO:0000313" key="2">
    <source>
        <dbReference type="EMBL" id="NUN87413.1"/>
    </source>
</evidence>
<comment type="caution">
    <text evidence="1">The sequence shown here is derived from an EMBL/GenBank/DDBJ whole genome shotgun (WGS) entry which is preliminary data.</text>
</comment>
<dbReference type="EMBL" id="JABWDC010000057">
    <property type="protein sequence ID" value="NUN87413.1"/>
    <property type="molecule type" value="Genomic_DNA"/>
</dbReference>
<reference evidence="1" key="3">
    <citation type="submission" date="2022-09" db="EMBL/GenBank/DDBJ databases">
        <title>Draft genome sequence of Coprococcus comes strain 31264.</title>
        <authorList>
            <person name="Atsushi H."/>
            <person name="Moriya O."/>
            <person name="Mitsuo S."/>
        </authorList>
    </citation>
    <scope>NUCLEOTIDE SEQUENCE</scope>
    <source>
        <strain evidence="1">JCM 31264</strain>
    </source>
</reference>
<reference evidence="2 3" key="2">
    <citation type="submission" date="2020-07" db="EMBL/GenBank/DDBJ databases">
        <title>Bacterial metabolism rescues the inhibition of intestinal drug absorption by food and drug additives.</title>
        <authorList>
            <person name="Zou L."/>
            <person name="Spanogiannopoulos P."/>
            <person name="Chien H.-C."/>
            <person name="Pieper L.M."/>
            <person name="Cai W."/>
            <person name="Khuri N."/>
            <person name="Pottel J."/>
            <person name="Vora B."/>
            <person name="Ni Z."/>
            <person name="Tsakalozou E."/>
            <person name="Zhang W."/>
            <person name="Shoichet B.K."/>
            <person name="Giacomini K.M."/>
            <person name="Turnbaugh P.J."/>
        </authorList>
    </citation>
    <scope>NUCLEOTIDE SEQUENCE [LARGE SCALE GENOMIC DNA]</scope>
    <source>
        <strain evidence="2 3">F22</strain>
    </source>
</reference>
<dbReference type="Proteomes" id="UP001145109">
    <property type="component" value="Unassembled WGS sequence"/>
</dbReference>
<dbReference type="EMBL" id="BSCI01000001">
    <property type="protein sequence ID" value="GLG85646.1"/>
    <property type="molecule type" value="Genomic_DNA"/>
</dbReference>
<evidence type="ECO:0000313" key="1">
    <source>
        <dbReference type="EMBL" id="GLG85646.1"/>
    </source>
</evidence>
<dbReference type="Proteomes" id="UP000554488">
    <property type="component" value="Unassembled WGS sequence"/>
</dbReference>
<organism evidence="1 4">
    <name type="scientific">Coprococcus comes</name>
    <dbReference type="NCBI Taxonomy" id="410072"/>
    <lineage>
        <taxon>Bacteria</taxon>
        <taxon>Bacillati</taxon>
        <taxon>Bacillota</taxon>
        <taxon>Clostridia</taxon>
        <taxon>Lachnospirales</taxon>
        <taxon>Lachnospiraceae</taxon>
        <taxon>Coprococcus</taxon>
    </lineage>
</organism>
<dbReference type="OrthoDB" id="9796320at2"/>